<dbReference type="EMBL" id="JBHSMR010000013">
    <property type="protein sequence ID" value="MFC5478276.1"/>
    <property type="molecule type" value="Genomic_DNA"/>
</dbReference>
<dbReference type="NCBIfam" id="TIGR02595">
    <property type="entry name" value="PEP_CTERM"/>
    <property type="match status" value="1"/>
</dbReference>
<reference evidence="4" key="1">
    <citation type="journal article" date="2019" name="Int. J. Syst. Evol. Microbiol.">
        <title>The Global Catalogue of Microorganisms (GCM) 10K type strain sequencing project: providing services to taxonomists for standard genome sequencing and annotation.</title>
        <authorList>
            <consortium name="The Broad Institute Genomics Platform"/>
            <consortium name="The Broad Institute Genome Sequencing Center for Infectious Disease"/>
            <person name="Wu L."/>
            <person name="Ma J."/>
        </authorList>
    </citation>
    <scope>NUCLEOTIDE SEQUENCE [LARGE SCALE GENOMIC DNA]</scope>
    <source>
        <strain evidence="4">CCUG 43111</strain>
    </source>
</reference>
<evidence type="ECO:0000313" key="4">
    <source>
        <dbReference type="Proteomes" id="UP001596101"/>
    </source>
</evidence>
<evidence type="ECO:0000259" key="2">
    <source>
        <dbReference type="Pfam" id="PF07589"/>
    </source>
</evidence>
<dbReference type="Pfam" id="PF07589">
    <property type="entry name" value="PEP-CTERM"/>
    <property type="match status" value="1"/>
</dbReference>
<feature type="domain" description="Ice-binding protein C-terminal" evidence="2">
    <location>
        <begin position="256"/>
        <end position="278"/>
    </location>
</feature>
<feature type="chain" id="PRO_5047461241" evidence="1">
    <location>
        <begin position="24"/>
        <end position="280"/>
    </location>
</feature>
<accession>A0ABW0MN84</accession>
<feature type="signal peptide" evidence="1">
    <location>
        <begin position="1"/>
        <end position="23"/>
    </location>
</feature>
<keyword evidence="4" id="KW-1185">Reference proteome</keyword>
<dbReference type="RefSeq" id="WP_379753678.1">
    <property type="nucleotide sequence ID" value="NZ_JBHSMR010000013.1"/>
</dbReference>
<sequence>MTLLKNFALAALLSTAAAGAANAGTVLADWIFNPLGGGYESGQMVNEWLDVNGNSFIQASAAGGNGFSFREHAVFNVVQADSNGRLFPITFPGANITGIFDASGVGQYGGSINYAGGTLRLYQNPVNHQYGTEAGYYGANLGREIARFEVYGGGGRVDAQGMAINRGQLLLLAAPVGGLDERYFALADGARLSPNTRLALSFTNANTIASPHDTLVNEVACQFAGFTGPGCGGGDFANDPGNYFVSSNGQFRLVDIPEPGSLALFGIAMLGVAAARRKRA</sequence>
<evidence type="ECO:0000256" key="1">
    <source>
        <dbReference type="SAM" id="SignalP"/>
    </source>
</evidence>
<gene>
    <name evidence="3" type="primary">pepA</name>
    <name evidence="3" type="ORF">ACFPQ5_08755</name>
</gene>
<dbReference type="InterPro" id="IPR013424">
    <property type="entry name" value="Ice-binding_C"/>
</dbReference>
<dbReference type="Proteomes" id="UP001596101">
    <property type="component" value="Unassembled WGS sequence"/>
</dbReference>
<comment type="caution">
    <text evidence="3">The sequence shown here is derived from an EMBL/GenBank/DDBJ whole genome shotgun (WGS) entry which is preliminary data.</text>
</comment>
<organism evidence="3 4">
    <name type="scientific">Massilia suwonensis</name>
    <dbReference type="NCBI Taxonomy" id="648895"/>
    <lineage>
        <taxon>Bacteria</taxon>
        <taxon>Pseudomonadati</taxon>
        <taxon>Pseudomonadota</taxon>
        <taxon>Betaproteobacteria</taxon>
        <taxon>Burkholderiales</taxon>
        <taxon>Oxalobacteraceae</taxon>
        <taxon>Telluria group</taxon>
        <taxon>Massilia</taxon>
    </lineage>
</organism>
<evidence type="ECO:0000313" key="3">
    <source>
        <dbReference type="EMBL" id="MFC5478276.1"/>
    </source>
</evidence>
<protein>
    <submittedName>
        <fullName evidence="3">Flocculation-associated PEP-CTERM protein PepA</fullName>
    </submittedName>
</protein>
<proteinExistence type="predicted"/>
<keyword evidence="1" id="KW-0732">Signal</keyword>
<dbReference type="NCBIfam" id="NF033554">
    <property type="entry name" value="floc_PepA"/>
    <property type="match status" value="1"/>
</dbReference>
<name>A0ABW0MN84_9BURK</name>